<sequence>MNDDRFIAADIIYKVIIVAVLAFWAITSFSLCTLKTLLSWVCHWLRRCTDKRQLLS</sequence>
<evidence type="ECO:0000256" key="1">
    <source>
        <dbReference type="SAM" id="Phobius"/>
    </source>
</evidence>
<dbReference type="EMBL" id="LS974626">
    <property type="protein sequence ID" value="CAG7911236.1"/>
    <property type="molecule type" value="Genomic_DNA"/>
</dbReference>
<dbReference type="EMBL" id="LR031577">
    <property type="protein sequence ID" value="VDD19553.1"/>
    <property type="molecule type" value="Genomic_DNA"/>
</dbReference>
<evidence type="ECO:0000313" key="2">
    <source>
        <dbReference type="EMBL" id="CAG7911236.1"/>
    </source>
</evidence>
<proteinExistence type="predicted"/>
<keyword evidence="1" id="KW-0812">Transmembrane</keyword>
<protein>
    <submittedName>
        <fullName evidence="2">Uncharacterized protein</fullName>
    </submittedName>
</protein>
<name>A0A3P6CLZ2_BRACM</name>
<keyword evidence="1" id="KW-1133">Transmembrane helix</keyword>
<organism evidence="3">
    <name type="scientific">Brassica campestris</name>
    <name type="common">Field mustard</name>
    <dbReference type="NCBI Taxonomy" id="3711"/>
    <lineage>
        <taxon>Eukaryota</taxon>
        <taxon>Viridiplantae</taxon>
        <taxon>Streptophyta</taxon>
        <taxon>Embryophyta</taxon>
        <taxon>Tracheophyta</taxon>
        <taxon>Spermatophyta</taxon>
        <taxon>Magnoliopsida</taxon>
        <taxon>eudicotyledons</taxon>
        <taxon>Gunneridae</taxon>
        <taxon>Pentapetalae</taxon>
        <taxon>rosids</taxon>
        <taxon>malvids</taxon>
        <taxon>Brassicales</taxon>
        <taxon>Brassicaceae</taxon>
        <taxon>Brassiceae</taxon>
        <taxon>Brassica</taxon>
    </lineage>
</organism>
<keyword evidence="1" id="KW-0472">Membrane</keyword>
<reference evidence="3" key="1">
    <citation type="submission" date="2018-11" db="EMBL/GenBank/DDBJ databases">
        <authorList>
            <consortium name="Genoscope - CEA"/>
            <person name="William W."/>
        </authorList>
    </citation>
    <scope>NUCLEOTIDE SEQUENCE</scope>
</reference>
<gene>
    <name evidence="3" type="ORF">BRAA10T44447Z</name>
    <name evidence="2" type="ORF">BRAPAZ1V2_A10P24820.2</name>
</gene>
<accession>A0A3P6CLZ2</accession>
<feature type="transmembrane region" description="Helical" evidence="1">
    <location>
        <begin position="12"/>
        <end position="31"/>
    </location>
</feature>
<dbReference type="Gramene" id="A10p24820.2_BraZ1">
    <property type="protein sequence ID" value="A10p24820.2_BraZ1.CDS.1"/>
    <property type="gene ID" value="A10g24820.2_BraZ1"/>
</dbReference>
<dbReference type="Proteomes" id="UP000694005">
    <property type="component" value="Chromosome A10"/>
</dbReference>
<dbReference type="AlphaFoldDB" id="A0A3P6CLZ2"/>
<evidence type="ECO:0000313" key="3">
    <source>
        <dbReference type="EMBL" id="VDD19553.1"/>
    </source>
</evidence>